<accession>A0AC34GVI2</accession>
<organism evidence="1 2">
    <name type="scientific">Panagrolaimus sp. ES5</name>
    <dbReference type="NCBI Taxonomy" id="591445"/>
    <lineage>
        <taxon>Eukaryota</taxon>
        <taxon>Metazoa</taxon>
        <taxon>Ecdysozoa</taxon>
        <taxon>Nematoda</taxon>
        <taxon>Chromadorea</taxon>
        <taxon>Rhabditida</taxon>
        <taxon>Tylenchina</taxon>
        <taxon>Panagrolaimomorpha</taxon>
        <taxon>Panagrolaimoidea</taxon>
        <taxon>Panagrolaimidae</taxon>
        <taxon>Panagrolaimus</taxon>
    </lineage>
</organism>
<protein>
    <submittedName>
        <fullName evidence="2">Uncharacterized protein</fullName>
    </submittedName>
</protein>
<dbReference type="Proteomes" id="UP000887579">
    <property type="component" value="Unplaced"/>
</dbReference>
<reference evidence="2" key="1">
    <citation type="submission" date="2022-11" db="UniProtKB">
        <authorList>
            <consortium name="WormBaseParasite"/>
        </authorList>
    </citation>
    <scope>IDENTIFICATION</scope>
</reference>
<evidence type="ECO:0000313" key="2">
    <source>
        <dbReference type="WBParaSite" id="ES5_v2.g8885.t1"/>
    </source>
</evidence>
<evidence type="ECO:0000313" key="1">
    <source>
        <dbReference type="Proteomes" id="UP000887579"/>
    </source>
</evidence>
<proteinExistence type="predicted"/>
<sequence>MVKILSSLKALHDFELQNLREEFEFSAFTDFLLKNKKVNVRISFKGNPPEEYKEKLTDFIHLVVENRPKKIPEICFRFYHNAAYEKLLHPSSNLPSFDNPFKHLYENQ</sequence>
<name>A0AC34GVI2_9BILA</name>
<dbReference type="WBParaSite" id="ES5_v2.g8885.t1">
    <property type="protein sequence ID" value="ES5_v2.g8885.t1"/>
    <property type="gene ID" value="ES5_v2.g8885"/>
</dbReference>